<comment type="caution">
    <text evidence="11">The sequence shown here is derived from an EMBL/GenBank/DDBJ whole genome shotgun (WGS) entry which is preliminary data.</text>
</comment>
<dbReference type="Proteomes" id="UP000295414">
    <property type="component" value="Unassembled WGS sequence"/>
</dbReference>
<evidence type="ECO:0000256" key="3">
    <source>
        <dbReference type="ARBA" id="ARBA00022692"/>
    </source>
</evidence>
<evidence type="ECO:0000256" key="5">
    <source>
        <dbReference type="ARBA" id="ARBA00023136"/>
    </source>
</evidence>
<dbReference type="AlphaFoldDB" id="A0A4R3NEW5"/>
<name>A0A4R3NEW5_9GAMM</name>
<dbReference type="PANTHER" id="PTHR38035:SF1">
    <property type="entry name" value="ANCILLARY SECYEG TRANSLOCON SUBUNIT"/>
    <property type="match status" value="1"/>
</dbReference>
<comment type="subcellular location">
    <subcellularLocation>
        <location evidence="1">Cell membrane</location>
        <topology evidence="1">Single-pass type II membrane protein</topology>
    </subcellularLocation>
</comment>
<feature type="transmembrane region" description="Helical" evidence="9">
    <location>
        <begin position="24"/>
        <end position="44"/>
    </location>
</feature>
<dbReference type="EMBL" id="SMAP01000001">
    <property type="protein sequence ID" value="TCT25779.1"/>
    <property type="molecule type" value="Genomic_DNA"/>
</dbReference>
<proteinExistence type="inferred from homology"/>
<evidence type="ECO:0000256" key="4">
    <source>
        <dbReference type="ARBA" id="ARBA00022989"/>
    </source>
</evidence>
<feature type="domain" description="Ancillary SecYEG translocon subunit/Cell division coordinator CpoB TPR" evidence="10">
    <location>
        <begin position="17"/>
        <end position="200"/>
    </location>
</feature>
<dbReference type="InterPro" id="IPR011990">
    <property type="entry name" value="TPR-like_helical_dom_sf"/>
</dbReference>
<keyword evidence="6" id="KW-0143">Chaperone</keyword>
<sequence>MAIDDLLNEHEQSEQVRSWLRNNALGIIGGIGLGLAVIAGWNWWQAQRQQAEMGVSAAYAQAVKAFEDGKLPADKGQGVVASLDKNNPALGTLAALQLAKAQLDAGKRDDAIATLRGVRDVPSDLRPILRERLARLLIDAGKAKEALALLDDETNPAMLDARGDAQFALGDMAKAQEAYRKALVLVAVGDAQHRLLEMKLIEAGGTPPHTEDNA</sequence>
<evidence type="ECO:0000256" key="2">
    <source>
        <dbReference type="ARBA" id="ARBA00022475"/>
    </source>
</evidence>
<evidence type="ECO:0000256" key="6">
    <source>
        <dbReference type="ARBA" id="ARBA00023186"/>
    </source>
</evidence>
<evidence type="ECO:0000256" key="8">
    <source>
        <dbReference type="ARBA" id="ARBA00024235"/>
    </source>
</evidence>
<accession>A0A4R3NEW5</accession>
<dbReference type="InterPro" id="IPR018704">
    <property type="entry name" value="SecYEG/CpoB_TPR"/>
</dbReference>
<dbReference type="SUPFAM" id="SSF48452">
    <property type="entry name" value="TPR-like"/>
    <property type="match status" value="1"/>
</dbReference>
<keyword evidence="2" id="KW-1003">Cell membrane</keyword>
<dbReference type="InterPro" id="IPR026039">
    <property type="entry name" value="YfgM"/>
</dbReference>
<dbReference type="Pfam" id="PF09976">
    <property type="entry name" value="TPR_21"/>
    <property type="match status" value="1"/>
</dbReference>
<dbReference type="Gene3D" id="1.25.40.10">
    <property type="entry name" value="Tetratricopeptide repeat domain"/>
    <property type="match status" value="1"/>
</dbReference>
<keyword evidence="12" id="KW-1185">Reference proteome</keyword>
<dbReference type="GO" id="GO:0044877">
    <property type="term" value="F:protein-containing complex binding"/>
    <property type="evidence" value="ECO:0007669"/>
    <property type="project" value="InterPro"/>
</dbReference>
<dbReference type="GO" id="GO:0005886">
    <property type="term" value="C:plasma membrane"/>
    <property type="evidence" value="ECO:0007669"/>
    <property type="project" value="UniProtKB-SubCell"/>
</dbReference>
<dbReference type="RefSeq" id="WP_114958916.1">
    <property type="nucleotide sequence ID" value="NZ_MSZW01000013.1"/>
</dbReference>
<evidence type="ECO:0000313" key="12">
    <source>
        <dbReference type="Proteomes" id="UP000295414"/>
    </source>
</evidence>
<protein>
    <recommendedName>
        <fullName evidence="8">Ancillary SecYEG translocon subunit</fullName>
    </recommendedName>
</protein>
<keyword evidence="5 9" id="KW-0472">Membrane</keyword>
<evidence type="ECO:0000256" key="1">
    <source>
        <dbReference type="ARBA" id="ARBA00004401"/>
    </source>
</evidence>
<keyword evidence="3 9" id="KW-0812">Transmembrane</keyword>
<dbReference type="PANTHER" id="PTHR38035">
    <property type="entry name" value="UPF0070 PROTEIN YFGM"/>
    <property type="match status" value="1"/>
</dbReference>
<organism evidence="11 12">
    <name type="scientific">Thermomonas haemolytica</name>
    <dbReference type="NCBI Taxonomy" id="141949"/>
    <lineage>
        <taxon>Bacteria</taxon>
        <taxon>Pseudomonadati</taxon>
        <taxon>Pseudomonadota</taxon>
        <taxon>Gammaproteobacteria</taxon>
        <taxon>Lysobacterales</taxon>
        <taxon>Lysobacteraceae</taxon>
        <taxon>Thermomonas</taxon>
    </lineage>
</organism>
<evidence type="ECO:0000259" key="10">
    <source>
        <dbReference type="Pfam" id="PF09976"/>
    </source>
</evidence>
<evidence type="ECO:0000313" key="11">
    <source>
        <dbReference type="EMBL" id="TCT25779.1"/>
    </source>
</evidence>
<keyword evidence="4 9" id="KW-1133">Transmembrane helix</keyword>
<reference evidence="11 12" key="1">
    <citation type="submission" date="2019-03" db="EMBL/GenBank/DDBJ databases">
        <title>Genomic Encyclopedia of Type Strains, Phase IV (KMG-IV): sequencing the most valuable type-strain genomes for metagenomic binning, comparative biology and taxonomic classification.</title>
        <authorList>
            <person name="Goeker M."/>
        </authorList>
    </citation>
    <scope>NUCLEOTIDE SEQUENCE [LARGE SCALE GENOMIC DNA]</scope>
    <source>
        <strain evidence="11 12">DSM 13605</strain>
    </source>
</reference>
<dbReference type="OrthoDB" id="9789675at2"/>
<evidence type="ECO:0000256" key="7">
    <source>
        <dbReference type="ARBA" id="ARBA00024197"/>
    </source>
</evidence>
<gene>
    <name evidence="11" type="ORF">EDC34_101105</name>
</gene>
<evidence type="ECO:0000256" key="9">
    <source>
        <dbReference type="SAM" id="Phobius"/>
    </source>
</evidence>
<comment type="similarity">
    <text evidence="7">Belongs to the YfgM family.</text>
</comment>